<feature type="domain" description="KilA-N DNA-binding" evidence="1">
    <location>
        <begin position="1"/>
        <end position="75"/>
    </location>
</feature>
<name>D5MKX7_METO1</name>
<dbReference type="Pfam" id="PF10543">
    <property type="entry name" value="ORF6N"/>
    <property type="match status" value="1"/>
</dbReference>
<accession>D5MKX7</accession>
<dbReference type="KEGG" id="mox:DAMO_2744"/>
<evidence type="ECO:0000259" key="1">
    <source>
        <dbReference type="Pfam" id="PF10543"/>
    </source>
</evidence>
<evidence type="ECO:0000313" key="3">
    <source>
        <dbReference type="Proteomes" id="UP000006898"/>
    </source>
</evidence>
<proteinExistence type="predicted"/>
<dbReference type="Proteomes" id="UP000006898">
    <property type="component" value="Chromosome"/>
</dbReference>
<dbReference type="STRING" id="671143.DAMO_2744"/>
<sequence length="204" mass="22338">MLSTDLAALYGVEPRVLVQAVKRNLDRFPDDFMFQLTREELTNLKSQIVISSWGGLRRASPYAFTEQGVAMLSSVLRSARAVQVNIEIMRAFVRLRRMVASNAELARRLHELEKKYDVLLFSAIGYAASRVYTGTAATRRGAGCEASGASMRLTVSAENVSSPHWRQTSAGTPSIDTRASLAVVAKVTWAGSSGPPHTGHLLVW</sequence>
<organism evidence="2 3">
    <name type="scientific">Methylomirabilis oxygeniifera</name>
    <dbReference type="NCBI Taxonomy" id="671143"/>
    <lineage>
        <taxon>Bacteria</taxon>
        <taxon>Candidatus Methylomirabilota</taxon>
        <taxon>Candidatus Methylomirabilia</taxon>
        <taxon>Candidatus Methylomirabilales</taxon>
        <taxon>Candidatus Methylomirabilaceae</taxon>
        <taxon>Candidatus Methylomirabilis</taxon>
    </lineage>
</organism>
<gene>
    <name evidence="2" type="ORF">DAMO_2744</name>
</gene>
<dbReference type="HOGENOM" id="CLU_1341219_0_0_0"/>
<dbReference type="eggNOG" id="COG0449">
    <property type="taxonomic scope" value="Bacteria"/>
</dbReference>
<dbReference type="InterPro" id="IPR018873">
    <property type="entry name" value="KilA-N_DNA-bd_domain"/>
</dbReference>
<dbReference type="AlphaFoldDB" id="D5MKX7"/>
<dbReference type="EMBL" id="FP565575">
    <property type="protein sequence ID" value="CBE69817.1"/>
    <property type="molecule type" value="Genomic_DNA"/>
</dbReference>
<protein>
    <recommendedName>
        <fullName evidence="1">KilA-N DNA-binding domain-containing protein</fullName>
    </recommendedName>
</protein>
<reference evidence="2 3" key="1">
    <citation type="journal article" date="2010" name="Nature">
        <title>Nitrite-driven anaerobic methane oxidation by oxygenic bacteria.</title>
        <authorList>
            <person name="Ettwig K.F."/>
            <person name="Butler M.K."/>
            <person name="Le Paslier D."/>
            <person name="Pelletier E."/>
            <person name="Mangenot S."/>
            <person name="Kuypers M.M.M."/>
            <person name="Schreiber F."/>
            <person name="Dutilh B.E."/>
            <person name="Zedelius J."/>
            <person name="de Beer D."/>
            <person name="Gloerich J."/>
            <person name="Wessels H.J.C.T."/>
            <person name="van Allen T."/>
            <person name="Luesken F."/>
            <person name="Wu M."/>
            <person name="van de Pas-Schoonen K.T."/>
            <person name="Op den Camp H.J.M."/>
            <person name="Janssen-Megens E.M."/>
            <person name="Francoijs K-J."/>
            <person name="Stunnenberg H."/>
            <person name="Weissenbach J."/>
            <person name="Jetten M.S.M."/>
            <person name="Strous M."/>
        </authorList>
    </citation>
    <scope>NUCLEOTIDE SEQUENCE [LARGE SCALE GENOMIC DNA]</scope>
</reference>
<evidence type="ECO:0000313" key="2">
    <source>
        <dbReference type="EMBL" id="CBE69817.1"/>
    </source>
</evidence>